<name>A0ABQ0KLQ9_MYCNV</name>
<protein>
    <submittedName>
        <fullName evidence="1">MscS mechanosensitive ion channel</fullName>
    </submittedName>
</protein>
<sequence length="67" mass="7576">MTPWQRPQLHKLTRVRVEVRLHPETAEALYAEADRRQQSLSATGEALIQEALQNAAKPTSTDFHQPG</sequence>
<comment type="caution">
    <text evidence="1">The sequence shown here is derived from an EMBL/GenBank/DDBJ whole genome shotgun (WGS) entry which is preliminary data.</text>
</comment>
<dbReference type="Proteomes" id="UP000069773">
    <property type="component" value="Unassembled WGS sequence"/>
</dbReference>
<evidence type="ECO:0000313" key="1">
    <source>
        <dbReference type="EMBL" id="GAT10194.1"/>
    </source>
</evidence>
<evidence type="ECO:0000313" key="2">
    <source>
        <dbReference type="Proteomes" id="UP000069773"/>
    </source>
</evidence>
<accession>A0ABQ0KLQ9</accession>
<gene>
    <name evidence="1" type="ORF">RMCN_3327</name>
</gene>
<proteinExistence type="predicted"/>
<reference evidence="1 2" key="1">
    <citation type="journal article" date="2016" name="Genome Announc.">
        <title>Draft Genome Sequences of Five Rapidly Growing Mycobacterium Species, M. thermoresistibile, M. fortuitum subsp. acetamidolyticum, M. canariasense, M. brisbanense, and M. novocastrense.</title>
        <authorList>
            <person name="Katahira K."/>
            <person name="Ogura Y."/>
            <person name="Gotoh Y."/>
            <person name="Hayashi T."/>
        </authorList>
    </citation>
    <scope>NUCLEOTIDE SEQUENCE [LARGE SCALE GENOMIC DNA]</scope>
    <source>
        <strain evidence="1 2">JCM18114</strain>
    </source>
</reference>
<keyword evidence="2" id="KW-1185">Reference proteome</keyword>
<dbReference type="EMBL" id="BCTA01000038">
    <property type="protein sequence ID" value="GAT10194.1"/>
    <property type="molecule type" value="Genomic_DNA"/>
</dbReference>
<organism evidence="1 2">
    <name type="scientific">Mycolicibacterium novocastrense</name>
    <name type="common">Mycobacterium novocastrense</name>
    <dbReference type="NCBI Taxonomy" id="59813"/>
    <lineage>
        <taxon>Bacteria</taxon>
        <taxon>Bacillati</taxon>
        <taxon>Actinomycetota</taxon>
        <taxon>Actinomycetes</taxon>
        <taxon>Mycobacteriales</taxon>
        <taxon>Mycobacteriaceae</taxon>
        <taxon>Mycolicibacterium</taxon>
    </lineage>
</organism>